<dbReference type="AlphaFoldDB" id="A0A2A6D0L9"/>
<feature type="region of interest" description="Disordered" evidence="1">
    <location>
        <begin position="55"/>
        <end position="120"/>
    </location>
</feature>
<reference evidence="2" key="2">
    <citation type="submission" date="2022-06" db="UniProtKB">
        <authorList>
            <consortium name="EnsemblMetazoa"/>
        </authorList>
    </citation>
    <scope>IDENTIFICATION</scope>
    <source>
        <strain evidence="2">PS312</strain>
    </source>
</reference>
<keyword evidence="3" id="KW-1185">Reference proteome</keyword>
<feature type="compositionally biased region" description="Low complexity" evidence="1">
    <location>
        <begin position="99"/>
        <end position="114"/>
    </location>
</feature>
<dbReference type="Proteomes" id="UP000005239">
    <property type="component" value="Unassembled WGS sequence"/>
</dbReference>
<organism evidence="2 3">
    <name type="scientific">Pristionchus pacificus</name>
    <name type="common">Parasitic nematode worm</name>
    <dbReference type="NCBI Taxonomy" id="54126"/>
    <lineage>
        <taxon>Eukaryota</taxon>
        <taxon>Metazoa</taxon>
        <taxon>Ecdysozoa</taxon>
        <taxon>Nematoda</taxon>
        <taxon>Chromadorea</taxon>
        <taxon>Rhabditida</taxon>
        <taxon>Rhabditina</taxon>
        <taxon>Diplogasteromorpha</taxon>
        <taxon>Diplogasteroidea</taxon>
        <taxon>Neodiplogasteridae</taxon>
        <taxon>Pristionchus</taxon>
    </lineage>
</organism>
<name>A0A2A6D0L9_PRIPA</name>
<dbReference type="EnsemblMetazoa" id="PPA27354.1">
    <property type="protein sequence ID" value="PPA27354.1"/>
    <property type="gene ID" value="WBGene00116908"/>
</dbReference>
<sequence length="136" mass="15381">MFLISKIVRGRRLLHELEAQEAKEGIDLPHLSKRNQQHRKSSPVLFLEDEDIDASSSAQTAAARRNLKSRSDDSSESDLTGMRREAARSQSCRVHPQRRATTASKRTARLSTTSIEEQPRSDHTTFVMLSLSLMVH</sequence>
<dbReference type="OrthoDB" id="5875434at2759"/>
<evidence type="ECO:0000313" key="3">
    <source>
        <dbReference type="Proteomes" id="UP000005239"/>
    </source>
</evidence>
<evidence type="ECO:0000313" key="2">
    <source>
        <dbReference type="EnsemblMetazoa" id="PPA27354.1"/>
    </source>
</evidence>
<proteinExistence type="predicted"/>
<evidence type="ECO:0000256" key="1">
    <source>
        <dbReference type="SAM" id="MobiDB-lite"/>
    </source>
</evidence>
<accession>A0A8R1UIV3</accession>
<gene>
    <name evidence="2" type="primary">WBGene00116908</name>
</gene>
<accession>A0A2A6D0L9</accession>
<protein>
    <submittedName>
        <fullName evidence="2">Uncharacterized protein</fullName>
    </submittedName>
</protein>
<reference evidence="3" key="1">
    <citation type="journal article" date="2008" name="Nat. Genet.">
        <title>The Pristionchus pacificus genome provides a unique perspective on nematode lifestyle and parasitism.</title>
        <authorList>
            <person name="Dieterich C."/>
            <person name="Clifton S.W."/>
            <person name="Schuster L.N."/>
            <person name="Chinwalla A."/>
            <person name="Delehaunty K."/>
            <person name="Dinkelacker I."/>
            <person name="Fulton L."/>
            <person name="Fulton R."/>
            <person name="Godfrey J."/>
            <person name="Minx P."/>
            <person name="Mitreva M."/>
            <person name="Roeseler W."/>
            <person name="Tian H."/>
            <person name="Witte H."/>
            <person name="Yang S.P."/>
            <person name="Wilson R.K."/>
            <person name="Sommer R.J."/>
        </authorList>
    </citation>
    <scope>NUCLEOTIDE SEQUENCE [LARGE SCALE GENOMIC DNA]</scope>
    <source>
        <strain evidence="3">PS312</strain>
    </source>
</reference>